<feature type="compositionally biased region" description="Basic and acidic residues" evidence="3">
    <location>
        <begin position="69"/>
        <end position="83"/>
    </location>
</feature>
<evidence type="ECO:0008006" key="6">
    <source>
        <dbReference type="Google" id="ProtNLM"/>
    </source>
</evidence>
<evidence type="ECO:0000313" key="4">
    <source>
        <dbReference type="EMBL" id="BDP44800.1"/>
    </source>
</evidence>
<dbReference type="Pfam" id="PF08681">
    <property type="entry name" value="TacA1"/>
    <property type="match status" value="1"/>
</dbReference>
<evidence type="ECO:0000256" key="3">
    <source>
        <dbReference type="SAM" id="MobiDB-lite"/>
    </source>
</evidence>
<reference evidence="4" key="1">
    <citation type="submission" date="2022-07" db="EMBL/GenBank/DDBJ databases">
        <title>Complete Genome Sequence of the Radioresistant Bacterium Deinococcus aetherius ST0316, Isolated from the Air Dust collected in Lower Stratosphere above Japan.</title>
        <authorList>
            <person name="Satoh K."/>
            <person name="Hagiwara K."/>
            <person name="Katsumata K."/>
            <person name="Kubo A."/>
            <person name="Yokobori S."/>
            <person name="Yamagishi A."/>
            <person name="Oono Y."/>
            <person name="Narumi I."/>
        </authorList>
    </citation>
    <scope>NUCLEOTIDE SEQUENCE</scope>
    <source>
        <strain evidence="4">ST0316</strain>
        <plasmid evidence="4">pDAETH-3</plasmid>
    </source>
</reference>
<dbReference type="EMBL" id="AP026563">
    <property type="protein sequence ID" value="BDP44800.1"/>
    <property type="molecule type" value="Genomic_DNA"/>
</dbReference>
<proteinExistence type="inferred from homology"/>
<protein>
    <recommendedName>
        <fullName evidence="6">SpoVT-AbrB domain-containing protein</fullName>
    </recommendedName>
</protein>
<keyword evidence="4" id="KW-0614">Plasmid</keyword>
<organism evidence="4 5">
    <name type="scientific">Deinococcus aetherius</name>
    <dbReference type="NCBI Taxonomy" id="200252"/>
    <lineage>
        <taxon>Bacteria</taxon>
        <taxon>Thermotogati</taxon>
        <taxon>Deinococcota</taxon>
        <taxon>Deinococci</taxon>
        <taxon>Deinococcales</taxon>
        <taxon>Deinococcaceae</taxon>
        <taxon>Deinococcus</taxon>
    </lineage>
</organism>
<evidence type="ECO:0000256" key="1">
    <source>
        <dbReference type="ARBA" id="ARBA00022649"/>
    </source>
</evidence>
<gene>
    <name evidence="4" type="ORF">DAETH_47690</name>
</gene>
<dbReference type="Gene3D" id="1.20.5.780">
    <property type="entry name" value="Single helix bin"/>
    <property type="match status" value="1"/>
</dbReference>
<sequence>MTVDAQGRLTLPPEAQARLAQGPGQTLVIDVDLPVEQTPVGEGENPFLRFIGTLSPWPRTAARPPDVNGDTRTDRLHRHEGARRPASHQAGRRIPSSSFGAVCRWCGILAYNNAEGNVMTHLPKDERLHLRVTGEHHDLIEQAATLEGLTLTGFATRHLVDAATRVVEHHRVTQLGREQAEAFLRALEEGEAPQGVDRLTRHFGRTSLPVREEP</sequence>
<comment type="similarity">
    <text evidence="2">Belongs to the TacA antitoxin family.</text>
</comment>
<dbReference type="PANTHER" id="PTHR35401:SF2">
    <property type="entry name" value="ABC-TYPE TRANSPORT SYSTEM"/>
    <property type="match status" value="1"/>
</dbReference>
<accession>A0ABM8ALW1</accession>
<dbReference type="InterPro" id="IPR014795">
    <property type="entry name" value="TacA_1-like"/>
</dbReference>
<feature type="region of interest" description="Disordered" evidence="3">
    <location>
        <begin position="58"/>
        <end position="94"/>
    </location>
</feature>
<keyword evidence="5" id="KW-1185">Reference proteome</keyword>
<dbReference type="InterPro" id="IPR010985">
    <property type="entry name" value="Ribbon_hlx_hlx"/>
</dbReference>
<dbReference type="Proteomes" id="UP001064971">
    <property type="component" value="Plasmid pDAETH-3"/>
</dbReference>
<evidence type="ECO:0000256" key="2">
    <source>
        <dbReference type="ARBA" id="ARBA00049988"/>
    </source>
</evidence>
<geneLocation type="plasmid" evidence="4 5">
    <name>pDAETH-3</name>
</geneLocation>
<keyword evidence="1" id="KW-1277">Toxin-antitoxin system</keyword>
<dbReference type="SUPFAM" id="SSF47598">
    <property type="entry name" value="Ribbon-helix-helix"/>
    <property type="match status" value="1"/>
</dbReference>
<dbReference type="PANTHER" id="PTHR35401">
    <property type="entry name" value="COPG FAMILY HELIX-TURN-HELIX PROTEIN-RELATED-RELATED"/>
    <property type="match status" value="1"/>
</dbReference>
<evidence type="ECO:0000313" key="5">
    <source>
        <dbReference type="Proteomes" id="UP001064971"/>
    </source>
</evidence>
<dbReference type="RefSeq" id="WP_264778719.1">
    <property type="nucleotide sequence ID" value="NZ_AP026563.1"/>
</dbReference>
<name>A0ABM8ALW1_9DEIO</name>